<evidence type="ECO:0000259" key="13">
    <source>
        <dbReference type="Pfam" id="PF04695"/>
    </source>
</evidence>
<dbReference type="PANTHER" id="PTHR23058:SF0">
    <property type="entry name" value="PEROXISOMAL MEMBRANE PROTEIN PEX14"/>
    <property type="match status" value="1"/>
</dbReference>
<evidence type="ECO:0000256" key="8">
    <source>
        <dbReference type="ARBA" id="ARBA00029691"/>
    </source>
</evidence>
<dbReference type="GO" id="GO:0005778">
    <property type="term" value="C:peroxisomal membrane"/>
    <property type="evidence" value="ECO:0007669"/>
    <property type="project" value="UniProtKB-SubCell"/>
</dbReference>
<dbReference type="OrthoDB" id="5549158at2759"/>
<evidence type="ECO:0000256" key="1">
    <source>
        <dbReference type="ARBA" id="ARBA00005443"/>
    </source>
</evidence>
<feature type="compositionally biased region" description="Basic and acidic residues" evidence="12">
    <location>
        <begin position="360"/>
        <end position="373"/>
    </location>
</feature>
<evidence type="ECO:0000256" key="3">
    <source>
        <dbReference type="ARBA" id="ARBA00022927"/>
    </source>
</evidence>
<dbReference type="OMA" id="YGAYEVT"/>
<feature type="region of interest" description="Disordered" evidence="12">
    <location>
        <begin position="327"/>
        <end position="373"/>
    </location>
</feature>
<dbReference type="GeneID" id="11496045"/>
<dbReference type="Proteomes" id="UP000000689">
    <property type="component" value="Chromosome 8"/>
</dbReference>
<dbReference type="InterPro" id="IPR006785">
    <property type="entry name" value="Pex14_N"/>
</dbReference>
<accession>G0WFF3</accession>
<feature type="domain" description="Peroxisome membrane anchor protein Pex14p N-terminal" evidence="13">
    <location>
        <begin position="13"/>
        <end position="56"/>
    </location>
</feature>
<dbReference type="EMBL" id="HE580274">
    <property type="protein sequence ID" value="CCD26514.1"/>
    <property type="molecule type" value="Genomic_DNA"/>
</dbReference>
<dbReference type="HOGENOM" id="CLU_045718_0_1_1"/>
<evidence type="ECO:0000256" key="9">
    <source>
        <dbReference type="ARBA" id="ARBA00046271"/>
    </source>
</evidence>
<dbReference type="PANTHER" id="PTHR23058">
    <property type="entry name" value="PEROXISOMAL MEMBRANE PROTEIN PEX14"/>
    <property type="match status" value="1"/>
</dbReference>
<evidence type="ECO:0000313" key="14">
    <source>
        <dbReference type="EMBL" id="CCD26514.1"/>
    </source>
</evidence>
<evidence type="ECO:0000256" key="4">
    <source>
        <dbReference type="ARBA" id="ARBA00023010"/>
    </source>
</evidence>
<dbReference type="Gene3D" id="1.10.10.10">
    <property type="entry name" value="Winged helix-like DNA-binding domain superfamily/Winged helix DNA-binding domain"/>
    <property type="match status" value="1"/>
</dbReference>
<keyword evidence="11" id="KW-0175">Coiled coil</keyword>
<dbReference type="GO" id="GO:0016560">
    <property type="term" value="P:protein import into peroxisome matrix, docking"/>
    <property type="evidence" value="ECO:0007669"/>
    <property type="project" value="UniProtKB-UniRule"/>
</dbReference>
<evidence type="ECO:0000256" key="12">
    <source>
        <dbReference type="SAM" id="MobiDB-lite"/>
    </source>
</evidence>
<feature type="region of interest" description="Disordered" evidence="12">
    <location>
        <begin position="64"/>
        <end position="90"/>
    </location>
</feature>
<dbReference type="GO" id="GO:0008320">
    <property type="term" value="F:protein transmembrane transporter activity"/>
    <property type="evidence" value="ECO:0007669"/>
    <property type="project" value="EnsemblFungi"/>
</dbReference>
<evidence type="ECO:0000256" key="10">
    <source>
        <dbReference type="RuleBase" id="RU367032"/>
    </source>
</evidence>
<evidence type="ECO:0000256" key="2">
    <source>
        <dbReference type="ARBA" id="ARBA00022448"/>
    </source>
</evidence>
<keyword evidence="2 10" id="KW-0813">Transport</keyword>
<keyword evidence="4" id="KW-0811">Translocation</keyword>
<keyword evidence="5 10" id="KW-0472">Membrane</keyword>
<organism evidence="14 15">
    <name type="scientific">Naumovozyma dairenensis (strain ATCC 10597 / BCRC 20456 / CBS 421 / NBRC 0211 / NRRL Y-12639)</name>
    <name type="common">Saccharomyces dairenensis</name>
    <dbReference type="NCBI Taxonomy" id="1071378"/>
    <lineage>
        <taxon>Eukaryota</taxon>
        <taxon>Fungi</taxon>
        <taxon>Dikarya</taxon>
        <taxon>Ascomycota</taxon>
        <taxon>Saccharomycotina</taxon>
        <taxon>Saccharomycetes</taxon>
        <taxon>Saccharomycetales</taxon>
        <taxon>Saccharomycetaceae</taxon>
        <taxon>Naumovozyma</taxon>
    </lineage>
</organism>
<name>G0WFF3_NAUDC</name>
<dbReference type="STRING" id="1071378.G0WFF3"/>
<protein>
    <recommendedName>
        <fullName evidence="7 10">Peroxisomal membrane protein PEX14</fullName>
    </recommendedName>
    <alternativeName>
        <fullName evidence="8 10">Peroxin-14</fullName>
    </alternativeName>
</protein>
<keyword evidence="15" id="KW-1185">Reference proteome</keyword>
<feature type="region of interest" description="Disordered" evidence="12">
    <location>
        <begin position="252"/>
        <end position="278"/>
    </location>
</feature>
<dbReference type="InterPro" id="IPR036388">
    <property type="entry name" value="WH-like_DNA-bd_sf"/>
</dbReference>
<dbReference type="GO" id="GO:0030674">
    <property type="term" value="F:protein-macromolecule adaptor activity"/>
    <property type="evidence" value="ECO:0007669"/>
    <property type="project" value="EnsemblFungi"/>
</dbReference>
<evidence type="ECO:0000256" key="11">
    <source>
        <dbReference type="SAM" id="Coils"/>
    </source>
</evidence>
<dbReference type="AlphaFoldDB" id="G0WFF3"/>
<reference evidence="14 15" key="1">
    <citation type="journal article" date="2011" name="Proc. Natl. Acad. Sci. U.S.A.">
        <title>Evolutionary erosion of yeast sex chromosomes by mating-type switching accidents.</title>
        <authorList>
            <person name="Gordon J.L."/>
            <person name="Armisen D."/>
            <person name="Proux-Wera E."/>
            <person name="Oheigeartaigh S.S."/>
            <person name="Byrne K.P."/>
            <person name="Wolfe K.H."/>
        </authorList>
    </citation>
    <scope>NUCLEOTIDE SEQUENCE [LARGE SCALE GENOMIC DNA]</scope>
    <source>
        <strain evidence="15">ATCC 10597 / BCRC 20456 / CBS 421 / NBRC 0211 / NRRL Y-12639</strain>
    </source>
</reference>
<keyword evidence="3 10" id="KW-0653">Protein transport</keyword>
<dbReference type="GO" id="GO:1990429">
    <property type="term" value="C:peroxisomal importomer complex"/>
    <property type="evidence" value="ECO:0007669"/>
    <property type="project" value="EnsemblFungi"/>
</dbReference>
<comment type="function">
    <text evidence="10">Component of the PEX13-PEX14 docking complex, a translocon channel that specifically mediates the import of peroxisomal cargo proteins bound to PEX5 receptor. The PEX13-PEX14 docking complex forms a large import pore which can be opened to a diameter of about 9 nm. Mechanistically, PEX5 receptor along with cargo proteins associates with the PEX14 subunit of the PEX13-PEX14 docking complex in the cytosol, leading to the insertion of the receptor into the organelle membrane with the concomitant translocation of the cargo into the peroxisome matrix.</text>
</comment>
<comment type="subcellular location">
    <subcellularLocation>
        <location evidence="9 10">Peroxisome membrane</location>
    </subcellularLocation>
</comment>
<sequence length="373" mass="42378">MGSETTITSESSRRDLYSSAVSFLKDSSVKDAPLSKKIEFLQNKGLNNDEIELALRDSRDSNGIPLSVGNDIGRRKRNENDDEGNSSSSYYYEAIPPPIPRRDWKDYFVMATATAGIAYGVYELTRRYVLPNILPESKTKLEQDKEEIKNQFNRVDKVLNAIEQEQAEFKEHEEAKMNELDDVIRDLNMTVDRTTEMRTKMEDEFRMLKLEMSNLQNTIDKFIKDNGNSSQVDQINTEIESLKNLIRNSSNLPQELNASPSLGDNKKSPSTGIPGMDAIPSTAELLAKMNFPNDYLPTSNHIQQENGINKAVSNENSIPAWKRNREELNIDSTGESTPEWQKHTTPKPVDVPNWQTALEGAEHQDTDEEKEKQ</sequence>
<evidence type="ECO:0000256" key="5">
    <source>
        <dbReference type="ARBA" id="ARBA00023136"/>
    </source>
</evidence>
<dbReference type="GO" id="GO:0005102">
    <property type="term" value="F:signaling receptor binding"/>
    <property type="evidence" value="ECO:0007669"/>
    <property type="project" value="TreeGrafter"/>
</dbReference>
<evidence type="ECO:0000313" key="15">
    <source>
        <dbReference type="Proteomes" id="UP000000689"/>
    </source>
</evidence>
<evidence type="ECO:0000256" key="7">
    <source>
        <dbReference type="ARBA" id="ARBA00029502"/>
    </source>
</evidence>
<dbReference type="InterPro" id="IPR025655">
    <property type="entry name" value="PEX14"/>
</dbReference>
<feature type="compositionally biased region" description="Polar residues" evidence="12">
    <location>
        <begin position="252"/>
        <end position="262"/>
    </location>
</feature>
<dbReference type="eggNOG" id="KOG2629">
    <property type="taxonomic scope" value="Eukaryota"/>
</dbReference>
<evidence type="ECO:0000256" key="6">
    <source>
        <dbReference type="ARBA" id="ARBA00023140"/>
    </source>
</evidence>
<comment type="similarity">
    <text evidence="1 10">Belongs to the peroxin-14 family.</text>
</comment>
<gene>
    <name evidence="14" type="primary">NDAI0H03410</name>
    <name evidence="14" type="ordered locus">NDAI_0H03410</name>
</gene>
<dbReference type="Pfam" id="PF04695">
    <property type="entry name" value="Pex14_N"/>
    <property type="match status" value="1"/>
</dbReference>
<feature type="compositionally biased region" description="Polar residues" evidence="12">
    <location>
        <begin position="330"/>
        <end position="339"/>
    </location>
</feature>
<dbReference type="KEGG" id="ndi:NDAI_0H03410"/>
<proteinExistence type="inferred from homology"/>
<dbReference type="RefSeq" id="XP_003671757.1">
    <property type="nucleotide sequence ID" value="XM_003671709.1"/>
</dbReference>
<feature type="coiled-coil region" evidence="11">
    <location>
        <begin position="138"/>
        <end position="252"/>
    </location>
</feature>
<keyword evidence="6 10" id="KW-0576">Peroxisome</keyword>